<feature type="compositionally biased region" description="Basic and acidic residues" evidence="1">
    <location>
        <begin position="794"/>
        <end position="803"/>
    </location>
</feature>
<sequence>MPPALSSPLCAFRSHRGLFTDFSDVPASDGFSLTGALVQRRRNSSFAFVWRLRDSMKASHGSAKKKWPLLLFCHEETRMRQGQRNLSSHTASWTAARSIGSLSSFPLGFSLKNTKGNETRESLSRDSRLRHFVRQQADDPQGVRKSNAGKSPGRETDVTGAASSPLSPRGVVDLFWCRKRKQRNVHVHLAWQLQVFVHILEEAQTLKSLFPATEKEQHETVCGQTSEAETRKAELIGRFPALVSQAAGVKEQGTSLEIDDSTGLDQESRHFRRESVPAVPHTLEARSAGETEQIESPEIDTDGRVGFVGDIGEEGGGAKPVGDDVKQMFQKIETVTEHAVGELTNISIQGKEVCGETSIETSGAFAESGEFGPTPPENQACCQQSWTVCEGATTEAKNPGCVVAGVEPKVSVVSERGTEEGKNTVELEPSENGVPDMNGFGKFVEETADQNSRHVYSSNLPETEHDGNGYETIEDRLTGHLTIRSSDICGDAVIHNKGSHVDISPEARQETKRFLNACTILDDLERWEKNDFAGAPRGESSTVDQAPPESACVATEAETQPNTDGRDESRDATFGSGLHEDRENVDILQLPSAVKTSTGRMDGQQTPSQTEANESDKAVVLKSMWQLNGEEFASCQYLSAATEERQDIHELKQRLGHGMKSMTDVHGMEAASKDVTLAWSSRMLSAEHPQGGNGPEMPARSRESENRTSTVSVVFPDLLPAGVRPQPTANNKGAERLADVPVRRAPGVVDSRVFATYDIRDASRSNAFHKSERRRLPIHRGEREPLHSPFASPRDGRWVPGDRHRSRRRTLEDLGTMVEMARLARQHATEAAAASEAAAARVELIMSECRLLYETAKADILRAKTEVDCARKSIWSAAEEKKAPVQALPANAELQTVQEPADELCRLLAEMRDDMLFRITEMEHELRATETTAVRTQSEWERATLRSPHFKQSGAAAPVVEELKGKRDTLRGREGPNGLMAKNLPRGEGGSDKERTSQDVQQKTTRNAKADRWFLGDADVFAQKSEHEGSREAVSQKSRLATTEEAEAAAVDDVTGSPNTKAGEESLEHVEKKEACNGGDPDTSDVVSTRDGKWELGLPEVTKCDKDAWPFRAARSEDICGNRNLAATHHESFRDFPDVVGIQTVRGIQEQSRCFLPDRPLEQKPQHIGHRGTGESSTRTPMFCILPRAGQSAEKETKNAGKVVEDREGWTVLPLPFLMCFNAAALLLCTWALLNLEELETARGQFADADGLLQLPFRAGGAGSDAESRASGRAQISEAFNALLNAGVQRNELAMQLS</sequence>
<keyword evidence="2" id="KW-0648">Protein biosynthesis</keyword>
<accession>A0A0F7UYI0</accession>
<gene>
    <name evidence="2" type="ORF">BN1205_049220</name>
</gene>
<feature type="compositionally biased region" description="Polar residues" evidence="1">
    <location>
        <begin position="998"/>
        <end position="1007"/>
    </location>
</feature>
<evidence type="ECO:0000313" key="2">
    <source>
        <dbReference type="EMBL" id="CEL74079.1"/>
    </source>
</evidence>
<feature type="region of interest" description="Disordered" evidence="1">
    <location>
        <begin position="1024"/>
        <end position="1091"/>
    </location>
</feature>
<feature type="compositionally biased region" description="Basic and acidic residues" evidence="1">
    <location>
        <begin position="1062"/>
        <end position="1075"/>
    </location>
</feature>
<feature type="compositionally biased region" description="Basic and acidic residues" evidence="1">
    <location>
        <begin position="116"/>
        <end position="129"/>
    </location>
</feature>
<feature type="compositionally biased region" description="Polar residues" evidence="1">
    <location>
        <begin position="594"/>
        <end position="612"/>
    </location>
</feature>
<feature type="region of interest" description="Disordered" evidence="1">
    <location>
        <begin position="532"/>
        <end position="615"/>
    </location>
</feature>
<feature type="region of interest" description="Disordered" evidence="1">
    <location>
        <begin position="285"/>
        <end position="304"/>
    </location>
</feature>
<feature type="region of interest" description="Disordered" evidence="1">
    <location>
        <begin position="783"/>
        <end position="804"/>
    </location>
</feature>
<dbReference type="GO" id="GO:0003743">
    <property type="term" value="F:translation initiation factor activity"/>
    <property type="evidence" value="ECO:0007669"/>
    <property type="project" value="UniProtKB-KW"/>
</dbReference>
<feature type="region of interest" description="Disordered" evidence="1">
    <location>
        <begin position="685"/>
        <end position="709"/>
    </location>
</feature>
<feature type="compositionally biased region" description="Basic and acidic residues" evidence="1">
    <location>
        <begin position="416"/>
        <end position="425"/>
    </location>
</feature>
<keyword evidence="2" id="KW-0396">Initiation factor</keyword>
<evidence type="ECO:0000256" key="1">
    <source>
        <dbReference type="SAM" id="MobiDB-lite"/>
    </source>
</evidence>
<protein>
    <submittedName>
        <fullName evidence="2">Translation initiation factor IF-2, related</fullName>
    </submittedName>
</protein>
<feature type="region of interest" description="Disordered" evidence="1">
    <location>
        <begin position="416"/>
        <end position="435"/>
    </location>
</feature>
<reference evidence="2" key="1">
    <citation type="journal article" date="2015" name="PLoS ONE">
        <title>Comprehensive Evaluation of Toxoplasma gondii VEG and Neospora caninum LIV Genomes with Tachyzoite Stage Transcriptome and Proteome Defines Novel Transcript Features.</title>
        <authorList>
            <person name="Ramaprasad A."/>
            <person name="Mourier T."/>
            <person name="Naeem R."/>
            <person name="Malas T.B."/>
            <person name="Moussa E."/>
            <person name="Panigrahi A."/>
            <person name="Vermont S.J."/>
            <person name="Otto T.D."/>
            <person name="Wastling J."/>
            <person name="Pain A."/>
        </authorList>
    </citation>
    <scope>NUCLEOTIDE SEQUENCE</scope>
    <source>
        <strain evidence="2">VEG</strain>
    </source>
</reference>
<feature type="compositionally biased region" description="Basic and acidic residues" evidence="1">
    <location>
        <begin position="961"/>
        <end position="974"/>
    </location>
</feature>
<feature type="region of interest" description="Disordered" evidence="1">
    <location>
        <begin position="116"/>
        <end position="166"/>
    </location>
</feature>
<name>A0A0F7UYI0_TOXGV</name>
<dbReference type="EMBL" id="LN714497">
    <property type="protein sequence ID" value="CEL74079.1"/>
    <property type="molecule type" value="Genomic_DNA"/>
</dbReference>
<organism evidence="2">
    <name type="scientific">Toxoplasma gondii (strain ATCC 50861 / VEG)</name>
    <dbReference type="NCBI Taxonomy" id="432359"/>
    <lineage>
        <taxon>Eukaryota</taxon>
        <taxon>Sar</taxon>
        <taxon>Alveolata</taxon>
        <taxon>Apicomplexa</taxon>
        <taxon>Conoidasida</taxon>
        <taxon>Coccidia</taxon>
        <taxon>Eucoccidiorida</taxon>
        <taxon>Eimeriorina</taxon>
        <taxon>Sarcocystidae</taxon>
        <taxon>Toxoplasma</taxon>
    </lineage>
</organism>
<feature type="region of interest" description="Disordered" evidence="1">
    <location>
        <begin position="933"/>
        <end position="1011"/>
    </location>
</feature>
<proteinExistence type="predicted"/>